<dbReference type="GO" id="GO:0016787">
    <property type="term" value="F:hydrolase activity"/>
    <property type="evidence" value="ECO:0007669"/>
    <property type="project" value="UniProtKB-KW"/>
</dbReference>
<dbReference type="Gene3D" id="3.40.1110.10">
    <property type="entry name" value="Calcium-transporting ATPase, cytoplasmic domain N"/>
    <property type="match status" value="1"/>
</dbReference>
<proteinExistence type="inferred from homology"/>
<dbReference type="GO" id="GO:0000166">
    <property type="term" value="F:nucleotide binding"/>
    <property type="evidence" value="ECO:0007669"/>
    <property type="project" value="InterPro"/>
</dbReference>
<keyword evidence="4" id="KW-0378">Hydrolase</keyword>
<keyword evidence="2" id="KW-1133">Transmembrane helix</keyword>
<accession>A0A1J5R909</accession>
<dbReference type="GO" id="GO:0015086">
    <property type="term" value="F:cadmium ion transmembrane transporter activity"/>
    <property type="evidence" value="ECO:0007669"/>
    <property type="project" value="TreeGrafter"/>
</dbReference>
<feature type="transmembrane region" description="Helical" evidence="2">
    <location>
        <begin position="232"/>
        <end position="254"/>
    </location>
</feature>
<dbReference type="PANTHER" id="PTHR48085">
    <property type="entry name" value="CADMIUM/ZINC-TRANSPORTING ATPASE HMA2-RELATED"/>
    <property type="match status" value="1"/>
</dbReference>
<dbReference type="SUPFAM" id="SSF81653">
    <property type="entry name" value="Calcium ATPase, transduction domain A"/>
    <property type="match status" value="1"/>
</dbReference>
<dbReference type="PANTHER" id="PTHR48085:SF5">
    <property type="entry name" value="CADMIUM_ZINC-TRANSPORTING ATPASE HMA4-RELATED"/>
    <property type="match status" value="1"/>
</dbReference>
<feature type="transmembrane region" description="Helical" evidence="2">
    <location>
        <begin position="540"/>
        <end position="558"/>
    </location>
</feature>
<feature type="transmembrane region" description="Helical" evidence="2">
    <location>
        <begin position="34"/>
        <end position="51"/>
    </location>
</feature>
<dbReference type="EC" id="3.6.3.-" evidence="4"/>
<keyword evidence="2" id="KW-0812">Transmembrane</keyword>
<reference evidence="4" key="1">
    <citation type="submission" date="2016-10" db="EMBL/GenBank/DDBJ databases">
        <title>Sequence of Gallionella enrichment culture.</title>
        <authorList>
            <person name="Poehlein A."/>
            <person name="Muehling M."/>
            <person name="Daniel R."/>
        </authorList>
    </citation>
    <scope>NUCLEOTIDE SEQUENCE</scope>
</reference>
<dbReference type="AlphaFoldDB" id="A0A1J5R909"/>
<dbReference type="InterPro" id="IPR023299">
    <property type="entry name" value="ATPase_P-typ_cyto_dom_N"/>
</dbReference>
<name>A0A1J5R909_9ZZZZ</name>
<dbReference type="InterPro" id="IPR051014">
    <property type="entry name" value="Cation_Transport_ATPase_IB"/>
</dbReference>
<dbReference type="GO" id="GO:0016020">
    <property type="term" value="C:membrane"/>
    <property type="evidence" value="ECO:0007669"/>
    <property type="project" value="TreeGrafter"/>
</dbReference>
<dbReference type="InterPro" id="IPR059000">
    <property type="entry name" value="ATPase_P-type_domA"/>
</dbReference>
<dbReference type="Gene3D" id="2.70.150.10">
    <property type="entry name" value="Calcium-transporting ATPase, cytoplasmic transduction domain A"/>
    <property type="match status" value="1"/>
</dbReference>
<feature type="domain" description="P-type ATPase A" evidence="3">
    <location>
        <begin position="115"/>
        <end position="211"/>
    </location>
</feature>
<dbReference type="InterPro" id="IPR008250">
    <property type="entry name" value="ATPase_P-typ_transduc_dom_A_sf"/>
</dbReference>
<organism evidence="4">
    <name type="scientific">mine drainage metagenome</name>
    <dbReference type="NCBI Taxonomy" id="410659"/>
    <lineage>
        <taxon>unclassified sequences</taxon>
        <taxon>metagenomes</taxon>
        <taxon>ecological metagenomes</taxon>
    </lineage>
</organism>
<keyword evidence="2" id="KW-0472">Membrane</keyword>
<comment type="caution">
    <text evidence="4">The sequence shown here is derived from an EMBL/GenBank/DDBJ whole genome shotgun (WGS) entry which is preliminary data.</text>
</comment>
<sequence length="565" mass="57788">MTWHSAGTEPMATAAWVAAPPCAAAAVLADGLDVAPWVVALPALVAIALAARTSWCLRATSGHRASVPVWCAVGAACALGRWSEAAVAAVLSALAIGAALHLARRGRGRLDAAALLPRRARTWRGARWQRCASDALRCGDIARVLPGERIASDGCVRGVGGDVDQRALTGERGRVRKAGGDALYAGSRNGSRTLDYEVGGAPAGSLLARSASVRLHALARSAEAQRRLQRQALLGALASAVAMALALAIAGRAAPTWGAVLLRVPVLLAVAWPFALVLCVPACTAAALAAAARRGIVFDGAESLRRIAHAAEIVLDGAQADVRFEFDRWQLLGVRQAPSRLLGIVRGLAAQAPQPALATLATAFDTLPCHATHVRCEGGRGVAGRVDGIEYRLGEPLWVLGDGTLPSTLRSLVQLQRARGCSVALLGDAGGALALFALTRSASPRIAAAFDALAMLGVRGAWHGADDAPREAPRIVLDAAARGVPPDAAGVVVLAPDPARAVDALTLARSACASWKLGCGVALAGKGVVLGLALGGVLTLPLALLGEFALGAIVLGLARRVRRAA</sequence>
<dbReference type="Pfam" id="PF00122">
    <property type="entry name" value="E1-E2_ATPase"/>
    <property type="match status" value="1"/>
</dbReference>
<evidence type="ECO:0000256" key="2">
    <source>
        <dbReference type="SAM" id="Phobius"/>
    </source>
</evidence>
<evidence type="ECO:0000259" key="3">
    <source>
        <dbReference type="Pfam" id="PF00122"/>
    </source>
</evidence>
<evidence type="ECO:0000256" key="1">
    <source>
        <dbReference type="ARBA" id="ARBA00006024"/>
    </source>
</evidence>
<gene>
    <name evidence="4" type="primary">ctpD</name>
    <name evidence="4" type="ORF">GALL_257110</name>
</gene>
<comment type="similarity">
    <text evidence="1">Belongs to the cation transport ATPase (P-type) (TC 3.A.3) family. Type IB subfamily.</text>
</comment>
<protein>
    <submittedName>
        <fullName evidence="4">Putative cobalt/nickel-exporting P-type ATPase</fullName>
        <ecNumber evidence="4">3.6.3.-</ecNumber>
    </submittedName>
</protein>
<feature type="transmembrane region" description="Helical" evidence="2">
    <location>
        <begin position="266"/>
        <end position="291"/>
    </location>
</feature>
<dbReference type="EMBL" id="MLJW01000234">
    <property type="protein sequence ID" value="OIQ92345.1"/>
    <property type="molecule type" value="Genomic_DNA"/>
</dbReference>
<evidence type="ECO:0000313" key="4">
    <source>
        <dbReference type="EMBL" id="OIQ92345.1"/>
    </source>
</evidence>